<reference evidence="2 3" key="1">
    <citation type="submission" date="2016-10" db="EMBL/GenBank/DDBJ databases">
        <authorList>
            <person name="de Groot N.N."/>
        </authorList>
    </citation>
    <scope>NUCLEOTIDE SEQUENCE [LARGE SCALE GENOMIC DNA]</scope>
    <source>
        <strain evidence="2 3">DSM 17925</strain>
    </source>
</reference>
<dbReference type="EMBL" id="FOIZ01000001">
    <property type="protein sequence ID" value="SEW12193.1"/>
    <property type="molecule type" value="Genomic_DNA"/>
</dbReference>
<gene>
    <name evidence="2" type="ORF">SAMN04488515_1160</name>
</gene>
<dbReference type="RefSeq" id="WP_089991365.1">
    <property type="nucleotide sequence ID" value="NZ_FOIZ01000001.1"/>
</dbReference>
<evidence type="ECO:0000259" key="1">
    <source>
        <dbReference type="Pfam" id="PF13467"/>
    </source>
</evidence>
<dbReference type="AlphaFoldDB" id="A0A1I0PDG3"/>
<proteinExistence type="predicted"/>
<accession>A0A1I0PDG3</accession>
<dbReference type="Proteomes" id="UP000199167">
    <property type="component" value="Unassembled WGS sequence"/>
</dbReference>
<evidence type="ECO:0000313" key="2">
    <source>
        <dbReference type="EMBL" id="SEW12193.1"/>
    </source>
</evidence>
<feature type="domain" description="Ribbon-helix-helix" evidence="1">
    <location>
        <begin position="7"/>
        <end position="68"/>
    </location>
</feature>
<dbReference type="InterPro" id="IPR038268">
    <property type="entry name" value="RHH_sf"/>
</dbReference>
<keyword evidence="2" id="KW-0238">DNA-binding</keyword>
<sequence>MTDKRPAKRSLTLRGHRTSVSLEDAFWKEFCTIATNRGQAINALAAEIDEDRGDIGLASAIRLFVLRDVQSRHPSDG</sequence>
<dbReference type="OrthoDB" id="7477016at2"/>
<organism evidence="2 3">
    <name type="scientific">Cognatiyoonia koreensis</name>
    <dbReference type="NCBI Taxonomy" id="364200"/>
    <lineage>
        <taxon>Bacteria</taxon>
        <taxon>Pseudomonadati</taxon>
        <taxon>Pseudomonadota</taxon>
        <taxon>Alphaproteobacteria</taxon>
        <taxon>Rhodobacterales</taxon>
        <taxon>Paracoccaceae</taxon>
        <taxon>Cognatiyoonia</taxon>
    </lineage>
</organism>
<dbReference type="Pfam" id="PF13467">
    <property type="entry name" value="RHH_4"/>
    <property type="match status" value="1"/>
</dbReference>
<evidence type="ECO:0000313" key="3">
    <source>
        <dbReference type="Proteomes" id="UP000199167"/>
    </source>
</evidence>
<protein>
    <submittedName>
        <fullName evidence="2">Predicted DNA-binding protein, contains Ribbon-helix-helix (RHH) domain</fullName>
    </submittedName>
</protein>
<name>A0A1I0PDG3_9RHOB</name>
<dbReference type="STRING" id="364200.SAMN04488515_1160"/>
<dbReference type="GO" id="GO:0003677">
    <property type="term" value="F:DNA binding"/>
    <property type="evidence" value="ECO:0007669"/>
    <property type="project" value="UniProtKB-KW"/>
</dbReference>
<dbReference type="Gene3D" id="1.10.3990.20">
    <property type="entry name" value="protein bp1543"/>
    <property type="match status" value="1"/>
</dbReference>
<keyword evidence="3" id="KW-1185">Reference proteome</keyword>
<dbReference type="InterPro" id="IPR027373">
    <property type="entry name" value="RHH_dom"/>
</dbReference>